<feature type="chain" id="PRO_5016266433" evidence="1">
    <location>
        <begin position="21"/>
        <end position="182"/>
    </location>
</feature>
<feature type="signal peptide" evidence="1">
    <location>
        <begin position="1"/>
        <end position="20"/>
    </location>
</feature>
<comment type="caution">
    <text evidence="2">The sequence shown here is derived from an EMBL/GenBank/DDBJ whole genome shotgun (WGS) entry which is preliminary data.</text>
</comment>
<accession>A0A315EBG2</accession>
<dbReference type="Proteomes" id="UP000250790">
    <property type="component" value="Unassembled WGS sequence"/>
</dbReference>
<organism evidence="2 3">
    <name type="scientific">Limnohabitans parvus II-B4</name>
    <dbReference type="NCBI Taxonomy" id="1293052"/>
    <lineage>
        <taxon>Bacteria</taxon>
        <taxon>Pseudomonadati</taxon>
        <taxon>Pseudomonadota</taxon>
        <taxon>Betaproteobacteria</taxon>
        <taxon>Burkholderiales</taxon>
        <taxon>Comamonadaceae</taxon>
        <taxon>Limnohabitans</taxon>
    </lineage>
</organism>
<keyword evidence="3" id="KW-1185">Reference proteome</keyword>
<dbReference type="RefSeq" id="WP_108312169.1">
    <property type="nucleotide sequence ID" value="NZ_NESN01000002.1"/>
</dbReference>
<dbReference type="OrthoDB" id="9154310at2"/>
<dbReference type="AlphaFoldDB" id="A0A315EBG2"/>
<dbReference type="PROSITE" id="PS51257">
    <property type="entry name" value="PROKAR_LIPOPROTEIN"/>
    <property type="match status" value="1"/>
</dbReference>
<evidence type="ECO:0000313" key="2">
    <source>
        <dbReference type="EMBL" id="PUE54188.1"/>
    </source>
</evidence>
<reference evidence="2 3" key="1">
    <citation type="submission" date="2017-04" db="EMBL/GenBank/DDBJ databases">
        <title>Unexpected and diverse lifestyles within the genus Limnohabitans.</title>
        <authorList>
            <person name="Kasalicky V."/>
            <person name="Mehrshad M."/>
            <person name="Andrei S.-A."/>
            <person name="Salcher M."/>
            <person name="Kratochvilova H."/>
            <person name="Simek K."/>
            <person name="Ghai R."/>
        </authorList>
    </citation>
    <scope>NUCLEOTIDE SEQUENCE [LARGE SCALE GENOMIC DNA]</scope>
    <source>
        <strain evidence="2 3">II-B4</strain>
    </source>
</reference>
<evidence type="ECO:0000256" key="1">
    <source>
        <dbReference type="SAM" id="SignalP"/>
    </source>
</evidence>
<keyword evidence="1" id="KW-0732">Signal</keyword>
<protein>
    <submittedName>
        <fullName evidence="2">Uncharacterized protein</fullName>
    </submittedName>
</protein>
<gene>
    <name evidence="2" type="ORF">B9Z37_06415</name>
</gene>
<evidence type="ECO:0000313" key="3">
    <source>
        <dbReference type="Proteomes" id="UP000250790"/>
    </source>
</evidence>
<sequence>MRTYYPAVMASLTLGLVLSACSPSQNWREVTLEGTSLKAQLPCKPDRTTRSVPLGGVPVDLQVVGCESGSAIVAVMTAPLQAGADANALLAGWQKATLDNARISRPLVAEQQQSWHRPGQLPLASSIRIHAKGLRPDGEAVMMDAVWGAVADGDRVRLIHAVVYDRQIPPEMANTLFEGLKP</sequence>
<dbReference type="EMBL" id="NESN01000002">
    <property type="protein sequence ID" value="PUE54188.1"/>
    <property type="molecule type" value="Genomic_DNA"/>
</dbReference>
<proteinExistence type="predicted"/>
<name>A0A315EBG2_9BURK</name>